<gene>
    <name evidence="2" type="ORF">GCM10017764_19800</name>
</gene>
<sequence length="570" mass="60595">MKSLSIVSSVLFLLSFLSCTREEDFGREIVTLTVSLGGEEYDEQETTYAGRSALGGSGLTNKSNLSSMEALQVQEMSLGDGLYMTAEITAQQAVYRPRPARSSSGGNRSAVVVNPIQRTLSFRLAAFNSAGNFVQAKIYNIAANGTVTPADGVAMQLPNGQYTFIAYSYNTNVAPSENLSGTTVSNFTIANAPVANGFLAFNSGLITVSSQATVNLNVVLRHLTSPMQVLLDATATNGYLITSVGATTLGTTRGTATVNLSAGTVSNFGGSSTTQTMVFPNTSAADRWSSNMAYFSNNTTTAQLSIASLVVGPLNRTTPITLNNINIVPGIAYTVRLRLNPTDQFVTINGQDAALIAGRYWLRRNLGSTVSNPDLPNATASIGFRDHIGNYYQWGRITPRGNGSTTANQTGTHWGTREESLIAWNTGSETAPVKNTANDPCPAGWRIPTRTEWNLLLANTTQNQSDNVGTSWSASATNYSTAKVFRSLRDRNVVLTFPSGGVFSPTNGASPATSQNRGSIGAYWTSLSIAPDSEATNAARLITDQTSAVMGQGTNNKNFAFTVRCIRDVP</sequence>
<evidence type="ECO:0000313" key="2">
    <source>
        <dbReference type="EMBL" id="GHE36681.1"/>
    </source>
</evidence>
<keyword evidence="3" id="KW-1185">Reference proteome</keyword>
<dbReference type="InterPro" id="IPR011871">
    <property type="entry name" value="Fib_succ_major"/>
</dbReference>
<evidence type="ECO:0000313" key="3">
    <source>
        <dbReference type="Proteomes" id="UP000620550"/>
    </source>
</evidence>
<accession>A0ABQ3HXS1</accession>
<protein>
    <recommendedName>
        <fullName evidence="1">Fibrobacter succinogenes major paralogous domain-containing protein</fullName>
    </recommendedName>
</protein>
<name>A0ABQ3HXS1_9SPHI</name>
<proteinExistence type="predicted"/>
<dbReference type="PROSITE" id="PS51257">
    <property type="entry name" value="PROKAR_LIPOPROTEIN"/>
    <property type="match status" value="1"/>
</dbReference>
<organism evidence="2 3">
    <name type="scientific">Sphingobacterium griseoflavum</name>
    <dbReference type="NCBI Taxonomy" id="1474952"/>
    <lineage>
        <taxon>Bacteria</taxon>
        <taxon>Pseudomonadati</taxon>
        <taxon>Bacteroidota</taxon>
        <taxon>Sphingobacteriia</taxon>
        <taxon>Sphingobacteriales</taxon>
        <taxon>Sphingobacteriaceae</taxon>
        <taxon>Sphingobacterium</taxon>
    </lineage>
</organism>
<dbReference type="Pfam" id="PF09603">
    <property type="entry name" value="Fib_succ_major"/>
    <property type="match status" value="1"/>
</dbReference>
<reference evidence="3" key="1">
    <citation type="journal article" date="2019" name="Int. J. Syst. Evol. Microbiol.">
        <title>The Global Catalogue of Microorganisms (GCM) 10K type strain sequencing project: providing services to taxonomists for standard genome sequencing and annotation.</title>
        <authorList>
            <consortium name="The Broad Institute Genomics Platform"/>
            <consortium name="The Broad Institute Genome Sequencing Center for Infectious Disease"/>
            <person name="Wu L."/>
            <person name="Ma J."/>
        </authorList>
    </citation>
    <scope>NUCLEOTIDE SEQUENCE [LARGE SCALE GENOMIC DNA]</scope>
    <source>
        <strain evidence="3">CGMCC 1.12966</strain>
    </source>
</reference>
<dbReference type="EMBL" id="BNAF01000007">
    <property type="protein sequence ID" value="GHE36681.1"/>
    <property type="molecule type" value="Genomic_DNA"/>
</dbReference>
<dbReference type="Proteomes" id="UP000620550">
    <property type="component" value="Unassembled WGS sequence"/>
</dbReference>
<dbReference type="NCBIfam" id="TIGR02145">
    <property type="entry name" value="Fib_succ_major"/>
    <property type="match status" value="1"/>
</dbReference>
<feature type="domain" description="Fibrobacter succinogenes major paralogous" evidence="1">
    <location>
        <begin position="356"/>
        <end position="567"/>
    </location>
</feature>
<comment type="caution">
    <text evidence="2">The sequence shown here is derived from an EMBL/GenBank/DDBJ whole genome shotgun (WGS) entry which is preliminary data.</text>
</comment>
<evidence type="ECO:0000259" key="1">
    <source>
        <dbReference type="Pfam" id="PF09603"/>
    </source>
</evidence>